<organism evidence="1">
    <name type="scientific">Rhipicephalus microplus</name>
    <name type="common">Cattle tick</name>
    <name type="synonym">Boophilus microplus</name>
    <dbReference type="NCBI Taxonomy" id="6941"/>
    <lineage>
        <taxon>Eukaryota</taxon>
        <taxon>Metazoa</taxon>
        <taxon>Ecdysozoa</taxon>
        <taxon>Arthropoda</taxon>
        <taxon>Chelicerata</taxon>
        <taxon>Arachnida</taxon>
        <taxon>Acari</taxon>
        <taxon>Parasitiformes</taxon>
        <taxon>Ixodida</taxon>
        <taxon>Ixodoidea</taxon>
        <taxon>Ixodidae</taxon>
        <taxon>Rhipicephalinae</taxon>
        <taxon>Rhipicephalus</taxon>
        <taxon>Boophilus</taxon>
    </lineage>
</organism>
<reference evidence="1" key="1">
    <citation type="submission" date="2020-03" db="EMBL/GenBank/DDBJ databases">
        <title>A transcriptome and proteome of the tick Rhipicephalus microplus shaped by the genetic composition of its hosts and developmental stage.</title>
        <authorList>
            <person name="Garcia G.R."/>
            <person name="Ribeiro J.M.C."/>
            <person name="Maruyama S.R."/>
            <person name="Gardinasse L.G."/>
            <person name="Nelson K."/>
            <person name="Ferreira B.R."/>
            <person name="Andrade T.G."/>
            <person name="Santos I.K.F.M."/>
        </authorList>
    </citation>
    <scope>NUCLEOTIDE SEQUENCE</scope>
    <source>
        <strain evidence="1">NSGR</strain>
        <tissue evidence="1">Salivary glands</tissue>
    </source>
</reference>
<proteinExistence type="predicted"/>
<dbReference type="EMBL" id="GIKN01002465">
    <property type="protein sequence ID" value="NIE44738.1"/>
    <property type="molecule type" value="Transcribed_RNA"/>
</dbReference>
<sequence length="81" mass="9285">MNCGRRGCYAHAAAVVLAVARAFRVVSLHLFCRWKPFPHTSKVRRTFILVGFLAHDGRYPSCNEQEKHNVVAWPTMMRSVQ</sequence>
<protein>
    <submittedName>
        <fullName evidence="1">Putative secreted protein</fullName>
    </submittedName>
</protein>
<name>A0A6G5A2D6_RHIMP</name>
<accession>A0A6G5A2D6</accession>
<dbReference type="AlphaFoldDB" id="A0A6G5A2D6"/>
<evidence type="ECO:0000313" key="1">
    <source>
        <dbReference type="EMBL" id="NIE44738.1"/>
    </source>
</evidence>